<reference evidence="3" key="1">
    <citation type="journal article" date="2015" name="Proc. Natl. Acad. Sci. U.S.A.">
        <title>Genome sequence of the Asian Tiger mosquito, Aedes albopictus, reveals insights into its biology, genetics, and evolution.</title>
        <authorList>
            <person name="Chen X.G."/>
            <person name="Jiang X."/>
            <person name="Gu J."/>
            <person name="Xu M."/>
            <person name="Wu Y."/>
            <person name="Deng Y."/>
            <person name="Zhang C."/>
            <person name="Bonizzoni M."/>
            <person name="Dermauw W."/>
            <person name="Vontas J."/>
            <person name="Armbruster P."/>
            <person name="Huang X."/>
            <person name="Yang Y."/>
            <person name="Zhang H."/>
            <person name="He W."/>
            <person name="Peng H."/>
            <person name="Liu Y."/>
            <person name="Wu K."/>
            <person name="Chen J."/>
            <person name="Lirakis M."/>
            <person name="Topalis P."/>
            <person name="Van Leeuwen T."/>
            <person name="Hall A.B."/>
            <person name="Jiang X."/>
            <person name="Thorpe C."/>
            <person name="Mueller R.L."/>
            <person name="Sun C."/>
            <person name="Waterhouse R.M."/>
            <person name="Yan G."/>
            <person name="Tu Z.J."/>
            <person name="Fang X."/>
            <person name="James A.A."/>
        </authorList>
    </citation>
    <scope>NUCLEOTIDE SEQUENCE [LARGE SCALE GENOMIC DNA]</scope>
    <source>
        <strain evidence="3">Foshan</strain>
    </source>
</reference>
<dbReference type="PANTHER" id="PTHR12496">
    <property type="entry name" value="CGI-41 METHYLTRANSFERASE"/>
    <property type="match status" value="1"/>
</dbReference>
<proteinExistence type="predicted"/>
<keyword evidence="3" id="KW-1185">Reference proteome</keyword>
<reference evidence="2" key="2">
    <citation type="submission" date="2025-05" db="UniProtKB">
        <authorList>
            <consortium name="EnsemblMetazoa"/>
        </authorList>
    </citation>
    <scope>IDENTIFICATION</scope>
    <source>
        <strain evidence="2">Foshan</strain>
    </source>
</reference>
<dbReference type="Proteomes" id="UP000069940">
    <property type="component" value="Unassembled WGS sequence"/>
</dbReference>
<evidence type="ECO:0000313" key="3">
    <source>
        <dbReference type="Proteomes" id="UP000069940"/>
    </source>
</evidence>
<name>A0ABM1Z7B8_AEDAL</name>
<evidence type="ECO:0000259" key="1">
    <source>
        <dbReference type="Pfam" id="PF13679"/>
    </source>
</evidence>
<dbReference type="InterPro" id="IPR025714">
    <property type="entry name" value="Methyltranfer_dom"/>
</dbReference>
<sequence>MLLFNHSFQQYNMPIEYSAHSFNYEDYFRRSAEFLGRHRWIFEQSNTKFVQAGILDALPRTWIEDFRRASNEELNQIPLARVNEAWCDDLNQFLRTMDGLLVEYERKCDGCGENSKMIRGISPKKLYEIQNLTSLIGEVCDRNETFLDFGSGLGYLSQSIHSVHQCRVLGLEGDRYRVQAALQRQMKLFPNSMKQVKYAQHFIEEDSFERIQESLKSEFLEESNPIPLAIVGLHACADLSITAIKMFLSNASISKLVIMPCCYHKLAFGSTDTTFKNFPLSDQLKDALEREPNFIGRPFLRLGCQQTSARWKTMTAEEHVSHGLAMFERSLMEAIIESDQRITKRKDTSSSNLLETYQLCDETGARLEWSDRHRKRLEELRNNYSEGGQLAEYLTCLQTCLQPICENLILLDRMCYIETEAQRRNICIRSKLVKFANDNLSPRCFVITAEKG</sequence>
<organism evidence="2 3">
    <name type="scientific">Aedes albopictus</name>
    <name type="common">Asian tiger mosquito</name>
    <name type="synonym">Stegomyia albopicta</name>
    <dbReference type="NCBI Taxonomy" id="7160"/>
    <lineage>
        <taxon>Eukaryota</taxon>
        <taxon>Metazoa</taxon>
        <taxon>Ecdysozoa</taxon>
        <taxon>Arthropoda</taxon>
        <taxon>Hexapoda</taxon>
        <taxon>Insecta</taxon>
        <taxon>Pterygota</taxon>
        <taxon>Neoptera</taxon>
        <taxon>Endopterygota</taxon>
        <taxon>Diptera</taxon>
        <taxon>Nematocera</taxon>
        <taxon>Culicoidea</taxon>
        <taxon>Culicidae</taxon>
        <taxon>Culicinae</taxon>
        <taxon>Aedini</taxon>
        <taxon>Aedes</taxon>
        <taxon>Stegomyia</taxon>
    </lineage>
</organism>
<dbReference type="PANTHER" id="PTHR12496:SF0">
    <property type="entry name" value="METHYLTRANSFERASE DOMAIN-CONTAINING PROTEIN"/>
    <property type="match status" value="1"/>
</dbReference>
<dbReference type="Pfam" id="PF13679">
    <property type="entry name" value="Methyltransf_32"/>
    <property type="match status" value="1"/>
</dbReference>
<protein>
    <recommendedName>
        <fullName evidence="1">Methyltransferase domain-containing protein</fullName>
    </recommendedName>
</protein>
<evidence type="ECO:0000313" key="2">
    <source>
        <dbReference type="EnsemblMetazoa" id="AALFPA23_015744.P22942"/>
    </source>
</evidence>
<dbReference type="EnsemblMetazoa" id="AALFPA23_015744.R22942">
    <property type="protein sequence ID" value="AALFPA23_015744.P22942"/>
    <property type="gene ID" value="AALFPA23_015744"/>
</dbReference>
<accession>A0ABM1Z7B8</accession>
<dbReference type="SUPFAM" id="SSF53335">
    <property type="entry name" value="S-adenosyl-L-methionine-dependent methyltransferases"/>
    <property type="match status" value="1"/>
</dbReference>
<feature type="domain" description="Methyltransferase" evidence="1">
    <location>
        <begin position="124"/>
        <end position="267"/>
    </location>
</feature>
<dbReference type="RefSeq" id="XP_029734389.2">
    <property type="nucleotide sequence ID" value="XM_029878529.2"/>
</dbReference>
<dbReference type="InterPro" id="IPR029063">
    <property type="entry name" value="SAM-dependent_MTases_sf"/>
</dbReference>
<dbReference type="InterPro" id="IPR052220">
    <property type="entry name" value="METTL25"/>
</dbReference>
<dbReference type="GeneID" id="115269703"/>